<proteinExistence type="predicted"/>
<keyword evidence="6 12" id="KW-0418">Kinase</keyword>
<keyword evidence="8" id="KW-0902">Two-component regulatory system</keyword>
<feature type="transmembrane region" description="Helical" evidence="9">
    <location>
        <begin position="100"/>
        <end position="124"/>
    </location>
</feature>
<evidence type="ECO:0000256" key="8">
    <source>
        <dbReference type="ARBA" id="ARBA00023012"/>
    </source>
</evidence>
<dbReference type="AlphaFoldDB" id="A0A1T5JBW5"/>
<keyword evidence="3" id="KW-0597">Phosphoprotein</keyword>
<organism evidence="12 13">
    <name type="scientific">Okibacterium fritillariae</name>
    <dbReference type="NCBI Taxonomy" id="123320"/>
    <lineage>
        <taxon>Bacteria</taxon>
        <taxon>Bacillati</taxon>
        <taxon>Actinomycetota</taxon>
        <taxon>Actinomycetes</taxon>
        <taxon>Micrococcales</taxon>
        <taxon>Microbacteriaceae</taxon>
        <taxon>Okibacterium</taxon>
    </lineage>
</organism>
<sequence>MFRPLTTTQKWVDGIIALFCLLLGLGFTALIGQPVLAYVVLLGMAVSLALHRASPGLALALAWLTAAVQMIGMVSPQVSNIAILVVLYSTASLGSPRVRWMGLVSALGGGIIAAAYTSLLIIGTTTTPGAGGLVSVLFDPDQQAQYTFTTAVGSAAGIFVLTLSWVLGLLARTGREARAAGYERYVAQQLNVQTQQEVIVEQERNRIARDMHDVVAHSLAVVIAQADGARYARATDPTVVDRSLETISSTAREALGDVRVLLAELRHRQTDGPQPMIADIPHLVEQMRSAGLDVRLESVGTPVGVVTGHQIAVYRIAQEGLTNALRHGAPGTPVSVRFDWRSNGVLLNIQNAVTVPSAPTGRDDIRTGSVATVTGHIAPPTSPTAPRSMPSVGHGVPGMRERATLAGGRLDAREVAPGVYQVTAFIPAAAHTPPNGTR</sequence>
<keyword evidence="9" id="KW-0472">Membrane</keyword>
<evidence type="ECO:0000259" key="10">
    <source>
        <dbReference type="Pfam" id="PF07730"/>
    </source>
</evidence>
<evidence type="ECO:0000313" key="12">
    <source>
        <dbReference type="EMBL" id="SKC49047.1"/>
    </source>
</evidence>
<evidence type="ECO:0000313" key="13">
    <source>
        <dbReference type="Proteomes" id="UP000190857"/>
    </source>
</evidence>
<name>A0A1T5JBW5_9MICO</name>
<dbReference type="GO" id="GO:0005524">
    <property type="term" value="F:ATP binding"/>
    <property type="evidence" value="ECO:0007669"/>
    <property type="project" value="UniProtKB-KW"/>
</dbReference>
<dbReference type="EMBL" id="FUZP01000001">
    <property type="protein sequence ID" value="SKC49047.1"/>
    <property type="molecule type" value="Genomic_DNA"/>
</dbReference>
<dbReference type="InterPro" id="IPR011712">
    <property type="entry name" value="Sig_transdc_His_kin_sub3_dim/P"/>
</dbReference>
<keyword evidence="5" id="KW-0547">Nucleotide-binding</keyword>
<dbReference type="GO" id="GO:0016020">
    <property type="term" value="C:membrane"/>
    <property type="evidence" value="ECO:0007669"/>
    <property type="project" value="InterPro"/>
</dbReference>
<keyword evidence="9" id="KW-0812">Transmembrane</keyword>
<dbReference type="GO" id="GO:0000155">
    <property type="term" value="F:phosphorelay sensor kinase activity"/>
    <property type="evidence" value="ECO:0007669"/>
    <property type="project" value="InterPro"/>
</dbReference>
<evidence type="ECO:0000256" key="5">
    <source>
        <dbReference type="ARBA" id="ARBA00022741"/>
    </source>
</evidence>
<keyword evidence="4" id="KW-0808">Transferase</keyword>
<feature type="domain" description="DUF7134" evidence="11">
    <location>
        <begin position="8"/>
        <end position="173"/>
    </location>
</feature>
<dbReference type="InterPro" id="IPR036890">
    <property type="entry name" value="HATPase_C_sf"/>
</dbReference>
<evidence type="ECO:0000259" key="11">
    <source>
        <dbReference type="Pfam" id="PF23539"/>
    </source>
</evidence>
<reference evidence="12 13" key="1">
    <citation type="submission" date="2017-02" db="EMBL/GenBank/DDBJ databases">
        <authorList>
            <person name="Peterson S.W."/>
        </authorList>
    </citation>
    <scope>NUCLEOTIDE SEQUENCE [LARGE SCALE GENOMIC DNA]</scope>
    <source>
        <strain evidence="12 13">VKM Ac-2059</strain>
    </source>
</reference>
<protein>
    <recommendedName>
        <fullName evidence="2">histidine kinase</fullName>
        <ecNumber evidence="2">2.7.13.3</ecNumber>
    </recommendedName>
</protein>
<dbReference type="RefSeq" id="WP_079727452.1">
    <property type="nucleotide sequence ID" value="NZ_FUZP01000001.1"/>
</dbReference>
<evidence type="ECO:0000256" key="2">
    <source>
        <dbReference type="ARBA" id="ARBA00012438"/>
    </source>
</evidence>
<dbReference type="STRING" id="123320.SAMN06309945_1417"/>
<keyword evidence="13" id="KW-1185">Reference proteome</keyword>
<dbReference type="PANTHER" id="PTHR24421:SF10">
    <property type="entry name" value="NITRATE_NITRITE SENSOR PROTEIN NARQ"/>
    <property type="match status" value="1"/>
</dbReference>
<evidence type="ECO:0000256" key="7">
    <source>
        <dbReference type="ARBA" id="ARBA00022840"/>
    </source>
</evidence>
<dbReference type="Proteomes" id="UP000190857">
    <property type="component" value="Unassembled WGS sequence"/>
</dbReference>
<dbReference type="Gene3D" id="3.30.565.10">
    <property type="entry name" value="Histidine kinase-like ATPase, C-terminal domain"/>
    <property type="match status" value="1"/>
</dbReference>
<dbReference type="InterPro" id="IPR055558">
    <property type="entry name" value="DUF7134"/>
</dbReference>
<dbReference type="PANTHER" id="PTHR24421">
    <property type="entry name" value="NITRATE/NITRITE SENSOR PROTEIN NARX-RELATED"/>
    <property type="match status" value="1"/>
</dbReference>
<dbReference type="Pfam" id="PF07730">
    <property type="entry name" value="HisKA_3"/>
    <property type="match status" value="1"/>
</dbReference>
<dbReference type="CDD" id="cd16917">
    <property type="entry name" value="HATPase_UhpB-NarQ-NarX-like"/>
    <property type="match status" value="1"/>
</dbReference>
<feature type="domain" description="Signal transduction histidine kinase subgroup 3 dimerisation and phosphoacceptor" evidence="10">
    <location>
        <begin position="203"/>
        <end position="269"/>
    </location>
</feature>
<accession>A0A1T5JBW5</accession>
<dbReference type="SUPFAM" id="SSF55874">
    <property type="entry name" value="ATPase domain of HSP90 chaperone/DNA topoisomerase II/histidine kinase"/>
    <property type="match status" value="1"/>
</dbReference>
<dbReference type="InterPro" id="IPR050482">
    <property type="entry name" value="Sensor_HK_TwoCompSys"/>
</dbReference>
<evidence type="ECO:0000256" key="9">
    <source>
        <dbReference type="SAM" id="Phobius"/>
    </source>
</evidence>
<keyword evidence="7" id="KW-0067">ATP-binding</keyword>
<dbReference type="Pfam" id="PF23539">
    <property type="entry name" value="DUF7134"/>
    <property type="match status" value="1"/>
</dbReference>
<keyword evidence="9" id="KW-1133">Transmembrane helix</keyword>
<comment type="catalytic activity">
    <reaction evidence="1">
        <text>ATP + protein L-histidine = ADP + protein N-phospho-L-histidine.</text>
        <dbReference type="EC" id="2.7.13.3"/>
    </reaction>
</comment>
<gene>
    <name evidence="12" type="ORF">SAMN06309945_1417</name>
</gene>
<evidence type="ECO:0000256" key="3">
    <source>
        <dbReference type="ARBA" id="ARBA00022553"/>
    </source>
</evidence>
<dbReference type="OrthoDB" id="227596at2"/>
<dbReference type="GO" id="GO:0046983">
    <property type="term" value="F:protein dimerization activity"/>
    <property type="evidence" value="ECO:0007669"/>
    <property type="project" value="InterPro"/>
</dbReference>
<dbReference type="EC" id="2.7.13.3" evidence="2"/>
<evidence type="ECO:0000256" key="6">
    <source>
        <dbReference type="ARBA" id="ARBA00022777"/>
    </source>
</evidence>
<evidence type="ECO:0000256" key="4">
    <source>
        <dbReference type="ARBA" id="ARBA00022679"/>
    </source>
</evidence>
<feature type="transmembrane region" description="Helical" evidence="9">
    <location>
        <begin position="144"/>
        <end position="170"/>
    </location>
</feature>
<dbReference type="Gene3D" id="1.20.5.1930">
    <property type="match status" value="1"/>
</dbReference>
<feature type="transmembrane region" description="Helical" evidence="9">
    <location>
        <begin position="61"/>
        <end position="88"/>
    </location>
</feature>
<evidence type="ECO:0000256" key="1">
    <source>
        <dbReference type="ARBA" id="ARBA00000085"/>
    </source>
</evidence>